<evidence type="ECO:0000313" key="2">
    <source>
        <dbReference type="EMBL" id="MDO7836264.1"/>
    </source>
</evidence>
<comment type="caution">
    <text evidence="2">The sequence shown here is derived from an EMBL/GenBank/DDBJ whole genome shotgun (WGS) entry which is preliminary data.</text>
</comment>
<dbReference type="RefSeq" id="WP_304536679.1">
    <property type="nucleotide sequence ID" value="NZ_JAUQOM010000007.1"/>
</dbReference>
<dbReference type="PROSITE" id="PS51186">
    <property type="entry name" value="GNAT"/>
    <property type="match status" value="1"/>
</dbReference>
<dbReference type="PANTHER" id="PTHR43792">
    <property type="entry name" value="GNAT FAMILY, PUTATIVE (AFU_ORTHOLOGUE AFUA_3G00765)-RELATED-RELATED"/>
    <property type="match status" value="1"/>
</dbReference>
<accession>A0ABT8ZNZ7</accession>
<dbReference type="Pfam" id="PF13302">
    <property type="entry name" value="Acetyltransf_3"/>
    <property type="match status" value="1"/>
</dbReference>
<dbReference type="Gene3D" id="3.40.630.30">
    <property type="match status" value="1"/>
</dbReference>
<dbReference type="Proteomes" id="UP001176471">
    <property type="component" value="Unassembled WGS sequence"/>
</dbReference>
<dbReference type="SUPFAM" id="SSF55729">
    <property type="entry name" value="Acyl-CoA N-acyltransferases (Nat)"/>
    <property type="match status" value="1"/>
</dbReference>
<name>A0ABT8ZNZ7_9SPHN</name>
<proteinExistence type="predicted"/>
<dbReference type="PANTHER" id="PTHR43792:SF1">
    <property type="entry name" value="N-ACETYLTRANSFERASE DOMAIN-CONTAINING PROTEIN"/>
    <property type="match status" value="1"/>
</dbReference>
<evidence type="ECO:0000313" key="3">
    <source>
        <dbReference type="Proteomes" id="UP001176471"/>
    </source>
</evidence>
<reference evidence="2" key="1">
    <citation type="submission" date="2023-07" db="EMBL/GenBank/DDBJ databases">
        <title>Bacterial whole genome sequence for Sphingobium sp. HBC34.</title>
        <authorList>
            <person name="Le V."/>
            <person name="Ko S.-R."/>
            <person name="Ahn C.-Y."/>
            <person name="Oh H.-M."/>
        </authorList>
    </citation>
    <scope>NUCLEOTIDE SEQUENCE</scope>
    <source>
        <strain evidence="2">HBC34</strain>
    </source>
</reference>
<dbReference type="InterPro" id="IPR016181">
    <property type="entry name" value="Acyl_CoA_acyltransferase"/>
</dbReference>
<dbReference type="EC" id="2.-.-.-" evidence="2"/>
<keyword evidence="2" id="KW-0808">Transferase</keyword>
<sequence length="179" mass="20602">MDPLYTNRLIIRGFRETDADDLFAYLHRPGASCFLSMKLDDLQAARAEAIKRVNAEDIFAIEHRQSGRLIGEVFGHFELPDSFSIAWQINTEFCRQGLAFEAARAVIDHLFEVRGVRRIYAYVESDNLPSQRLCSRLGMRQEGVFREFISFETDEAGIPIYVDSLQFAILKKEWIGLPH</sequence>
<dbReference type="EMBL" id="JAUQOM010000007">
    <property type="protein sequence ID" value="MDO7836264.1"/>
    <property type="molecule type" value="Genomic_DNA"/>
</dbReference>
<feature type="domain" description="N-acetyltransferase" evidence="1">
    <location>
        <begin position="9"/>
        <end position="161"/>
    </location>
</feature>
<keyword evidence="3" id="KW-1185">Reference proteome</keyword>
<protein>
    <submittedName>
        <fullName evidence="2">GNAT family protein</fullName>
        <ecNumber evidence="2">2.-.-.-</ecNumber>
    </submittedName>
</protein>
<dbReference type="InterPro" id="IPR000182">
    <property type="entry name" value="GNAT_dom"/>
</dbReference>
<gene>
    <name evidence="2" type="ORF">Q4610_14535</name>
</gene>
<evidence type="ECO:0000259" key="1">
    <source>
        <dbReference type="PROSITE" id="PS51186"/>
    </source>
</evidence>
<organism evidence="2 3">
    <name type="scientific">Sphingobium cyanobacteriorum</name>
    <dbReference type="NCBI Taxonomy" id="3063954"/>
    <lineage>
        <taxon>Bacteria</taxon>
        <taxon>Pseudomonadati</taxon>
        <taxon>Pseudomonadota</taxon>
        <taxon>Alphaproteobacteria</taxon>
        <taxon>Sphingomonadales</taxon>
        <taxon>Sphingomonadaceae</taxon>
        <taxon>Sphingobium</taxon>
    </lineage>
</organism>
<dbReference type="InterPro" id="IPR051531">
    <property type="entry name" value="N-acetyltransferase"/>
</dbReference>
<dbReference type="GO" id="GO:0016740">
    <property type="term" value="F:transferase activity"/>
    <property type="evidence" value="ECO:0007669"/>
    <property type="project" value="UniProtKB-KW"/>
</dbReference>